<evidence type="ECO:0000313" key="3">
    <source>
        <dbReference type="EMBL" id="MET3590396.1"/>
    </source>
</evidence>
<organism evidence="3 4">
    <name type="scientific">Bartonella silvatica</name>
    <dbReference type="NCBI Taxonomy" id="357760"/>
    <lineage>
        <taxon>Bacteria</taxon>
        <taxon>Pseudomonadati</taxon>
        <taxon>Pseudomonadota</taxon>
        <taxon>Alphaproteobacteria</taxon>
        <taxon>Hyphomicrobiales</taxon>
        <taxon>Bartonellaceae</taxon>
        <taxon>Bartonella</taxon>
    </lineage>
</organism>
<dbReference type="RefSeq" id="WP_354190694.1">
    <property type="nucleotide sequence ID" value="NZ_JBEPLI010000025.1"/>
</dbReference>
<dbReference type="InterPro" id="IPR036709">
    <property type="entry name" value="Autotransporte_beta_dom_sf"/>
</dbReference>
<dbReference type="Gene3D" id="2.160.20.20">
    <property type="match status" value="1"/>
</dbReference>
<proteinExistence type="predicted"/>
<evidence type="ECO:0000256" key="1">
    <source>
        <dbReference type="SAM" id="SignalP"/>
    </source>
</evidence>
<dbReference type="InterPro" id="IPR006315">
    <property type="entry name" value="OM_autotransptr_brl_dom"/>
</dbReference>
<dbReference type="SUPFAM" id="SSF103515">
    <property type="entry name" value="Autotransporter"/>
    <property type="match status" value="1"/>
</dbReference>
<feature type="chain" id="PRO_5046907927" evidence="1">
    <location>
        <begin position="30"/>
        <end position="868"/>
    </location>
</feature>
<feature type="domain" description="Autotransporter" evidence="2">
    <location>
        <begin position="591"/>
        <end position="868"/>
    </location>
</feature>
<dbReference type="Pfam" id="PF03797">
    <property type="entry name" value="Autotransporter"/>
    <property type="match status" value="1"/>
</dbReference>
<evidence type="ECO:0000313" key="4">
    <source>
        <dbReference type="Proteomes" id="UP001549086"/>
    </source>
</evidence>
<dbReference type="SMART" id="SM00869">
    <property type="entry name" value="Autotransporter"/>
    <property type="match status" value="1"/>
</dbReference>
<reference evidence="3 4" key="1">
    <citation type="submission" date="2024-06" db="EMBL/GenBank/DDBJ databases">
        <title>Genomic Encyclopedia of Type Strains, Phase IV (KMG-IV): sequencing the most valuable type-strain genomes for metagenomic binning, comparative biology and taxonomic classification.</title>
        <authorList>
            <person name="Goeker M."/>
        </authorList>
    </citation>
    <scope>NUCLEOTIDE SEQUENCE [LARGE SCALE GENOMIC DNA]</scope>
    <source>
        <strain evidence="3 4">DSM 23649</strain>
    </source>
</reference>
<keyword evidence="1" id="KW-0732">Signal</keyword>
<dbReference type="PROSITE" id="PS51208">
    <property type="entry name" value="AUTOTRANSPORTER"/>
    <property type="match status" value="1"/>
</dbReference>
<name>A0ABV2HIK6_9HYPH</name>
<dbReference type="Gene3D" id="2.40.128.130">
    <property type="entry name" value="Autotransporter beta-domain"/>
    <property type="match status" value="1"/>
</dbReference>
<keyword evidence="4" id="KW-1185">Reference proteome</keyword>
<dbReference type="NCBIfam" id="TIGR01414">
    <property type="entry name" value="autotrans_barl"/>
    <property type="match status" value="1"/>
</dbReference>
<dbReference type="InterPro" id="IPR011050">
    <property type="entry name" value="Pectin_lyase_fold/virulence"/>
</dbReference>
<protein>
    <submittedName>
        <fullName evidence="3">Outer membrane autotransporter protein</fullName>
    </submittedName>
</protein>
<comment type="caution">
    <text evidence="3">The sequence shown here is derived from an EMBL/GenBank/DDBJ whole genome shotgun (WGS) entry which is preliminary data.</text>
</comment>
<accession>A0ABV2HIK6</accession>
<dbReference type="Proteomes" id="UP001549086">
    <property type="component" value="Unassembled WGS sequence"/>
</dbReference>
<dbReference type="SUPFAM" id="SSF51126">
    <property type="entry name" value="Pectin lyase-like"/>
    <property type="match status" value="1"/>
</dbReference>
<sequence length="868" mass="95383">MIKILKNHVCLCVLTTSVFSFVFNIDAYAQDSQSSCGSLFKSYSCDALGNAPVSYVDNFEIASGQAMVIMKTSNIVIKQGEKTNSKTDENLQLKRSGLITSEVIASQKAITVLDKVSVTGSGKKVVGRSNNGVKQAVLGVQQDGFLVFKNGKIDVSYVHGLVGESSPAIFSRDKSSLQLQGMSKVSFEDSNIVIKGHRVHGLHLQGSFSENKYKQGEMISQLGVFQFKKTNFHVPDGTAIYVNDARRFPYITVSEKSRISADQLLEVKNNSYAGVEANNSSLIGGVHVDENSYAELELSNKSQWTVAPRKNNQRQNVQSVDSSISFVRLINSSIVFKKPKDAYYQTLHIGELNGNTSDYAYVAHGDVRLLVNASFMTDDQNKGIKADKLLIYGDVYGTTKVHIVSGLPNSEKKKHFSQGERKDSESVSIIQVYGKATADSFKLPIGYATLKGSPYLYRLRAYGPDSAHGDAKHENKLIKQKQVNSIEGFWDFRLEPEYIRQVSARYRSKLQNIDSRRRVTRSAEVRAGHDYPVTGTGDSVLHSEVEVKAVVPQVPTYLLLPNSIFHAGLMDISNQNKQLEMQRATFSGMLEISGNPASFLRGYGGSYRYSSDLSAFEYGYGGDFNYNAIETGALLDTIENADIAVSFGVMGSYGKLSLQPVDVEYSQKSAFDKWTAAAYGSMQHDAGFYIDGILSYGLFQGDVLTLARGKTATLKGNSLSASLVSGKSFMTGHKGLLFDPQVQVIYQNLKFDKASDIDGFDIEMGKPKQWLMRVGGRLIKTLSTSKIGQIVSFNGKIHFSHSLKGKQSVHFKDAFQLGAFGSSLEAGLGFNAQLSSKFTFHGDVTYQHQLTKAGLSGARFSGGLRYRF</sequence>
<dbReference type="InterPro" id="IPR012332">
    <property type="entry name" value="Autotransporter_pectin_lyase_C"/>
</dbReference>
<dbReference type="InterPro" id="IPR005546">
    <property type="entry name" value="Autotransporte_beta"/>
</dbReference>
<dbReference type="EMBL" id="JBEPLI010000025">
    <property type="protein sequence ID" value="MET3590396.1"/>
    <property type="molecule type" value="Genomic_DNA"/>
</dbReference>
<evidence type="ECO:0000259" key="2">
    <source>
        <dbReference type="PROSITE" id="PS51208"/>
    </source>
</evidence>
<gene>
    <name evidence="3" type="ORF">ABID23_001504</name>
</gene>
<feature type="signal peptide" evidence="1">
    <location>
        <begin position="1"/>
        <end position="29"/>
    </location>
</feature>